<dbReference type="PANTHER" id="PTHR45630:SF6">
    <property type="entry name" value="CATION-TRANSPORTING P-TYPE ATPASE N-TERMINAL DOMAIN-CONTAINING PROTEIN"/>
    <property type="match status" value="1"/>
</dbReference>
<feature type="transmembrane region" description="Helical" evidence="10">
    <location>
        <begin position="1485"/>
        <end position="1505"/>
    </location>
</feature>
<keyword evidence="6" id="KW-0460">Magnesium</keyword>
<dbReference type="PROSITE" id="PS00154">
    <property type="entry name" value="ATPASE_E1_E2"/>
    <property type="match status" value="1"/>
</dbReference>
<keyword evidence="13" id="KW-1185">Reference proteome</keyword>
<reference evidence="13" key="1">
    <citation type="journal article" date="2015" name="PLoS Genet.">
        <title>Genome Sequence and Transcriptome Analyses of Chrysochromulina tobin: Metabolic Tools for Enhanced Algal Fitness in the Prominent Order Prymnesiales (Haptophyceae).</title>
        <authorList>
            <person name="Hovde B.T."/>
            <person name="Deodato C.R."/>
            <person name="Hunsperger H.M."/>
            <person name="Ryken S.A."/>
            <person name="Yost W."/>
            <person name="Jha R.K."/>
            <person name="Patterson J."/>
            <person name="Monnat R.J. Jr."/>
            <person name="Barlow S.B."/>
            <person name="Starkenburg S.R."/>
            <person name="Cattolico R.A."/>
        </authorList>
    </citation>
    <scope>NUCLEOTIDE SEQUENCE</scope>
    <source>
        <strain evidence="13">CCMP291</strain>
    </source>
</reference>
<evidence type="ECO:0000313" key="13">
    <source>
        <dbReference type="Proteomes" id="UP000037460"/>
    </source>
</evidence>
<proteinExistence type="predicted"/>
<dbReference type="SUPFAM" id="SSF81653">
    <property type="entry name" value="Calcium ATPase, transduction domain A"/>
    <property type="match status" value="1"/>
</dbReference>
<evidence type="ECO:0000256" key="6">
    <source>
        <dbReference type="ARBA" id="ARBA00022842"/>
    </source>
</evidence>
<feature type="domain" description="P-type ATPase A" evidence="11">
    <location>
        <begin position="431"/>
        <end position="538"/>
    </location>
</feature>
<keyword evidence="3" id="KW-0479">Metal-binding</keyword>
<gene>
    <name evidence="12" type="ORF">Ctob_000241</name>
</gene>
<feature type="transmembrane region" description="Helical" evidence="10">
    <location>
        <begin position="1369"/>
        <end position="1393"/>
    </location>
</feature>
<dbReference type="InterPro" id="IPR023298">
    <property type="entry name" value="ATPase_P-typ_TM_dom_sf"/>
</dbReference>
<evidence type="ECO:0000256" key="9">
    <source>
        <dbReference type="ARBA" id="ARBA00023136"/>
    </source>
</evidence>
<evidence type="ECO:0000256" key="7">
    <source>
        <dbReference type="ARBA" id="ARBA00022967"/>
    </source>
</evidence>
<dbReference type="GO" id="GO:0140358">
    <property type="term" value="F:P-type transmembrane transporter activity"/>
    <property type="evidence" value="ECO:0007669"/>
    <property type="project" value="InterPro"/>
</dbReference>
<dbReference type="InterPro" id="IPR044492">
    <property type="entry name" value="P_typ_ATPase_HD_dom"/>
</dbReference>
<dbReference type="InterPro" id="IPR023299">
    <property type="entry name" value="ATPase_P-typ_cyto_dom_N"/>
</dbReference>
<sequence>MPRLAHPPSLSAVFVHRKGGISYFVFAALALLHAIVFRWLVSTVGEPYQQTVQQNERIQATAALAEGIDRRSLLSLQSGLTRAADLPTFNETLFEEGKDLHRKLRQRLDALTQAVDAEEPEAISVALSGAIELHTDGRPIVDQYHLRSAAKKLQLGIIENRLGTLNLAGASAMLERVKAAIELSSDLDEASDRHEEDEKKLPSKYLPSFWASLALFGCLLALLLVHMSTHWSVAFRALMYYSPTRTLEVGSYARVVPPPHRGAAEIVPLERSSDGTLFFVHQRQKFEVVSLGERAVGGGATDERAAAASVVPAGSVGACLPLLCPVALPLGEYAGAAGLAGAAVGRAQERFGANSFEIPLPTWIDLYKEQLASPIAMFQLLCCVLWILDEYWKYTLFTLFMILSFEGTTALSRLKNMQQLRGMSAKGFSLHCYRDGAWVLVPSTSLLPSDIICLRRPAGAEPLTVPADCVVLRGGAVVNESTLTGESIPQLKDPLTVEHKDKGDRLDIKSTHRVHTLYSGTLLLQATGKAVVVVEGADADGTGAVGEGSEAKGERSITNCPNVPTPPEDGCVCYVLATAFSSSQGELMRMIEFSTAKVTADKVETLGLLLLLLTFALASAGYVLKKGLEEGKKTQYELVLKCVLILTSVVPPELPMQAALAVNTALMALMKAQVFCTEPFRVPYAGRITHCLFDKTGTLTTDELTLRGLVSGAVSGAVSSEGAVSAVSARPIQSMSAASAEMTCVVGGCHALLQVEGQLMGDPIELAAINAFGWSYDAATATASAIDPLPALDMALKQAEGALATALVAAKRSASGGQGGQAVPGRATSTGPPAAAAAALEVQAATAKVDEAKAARERGVARRAAALHRGMTVRIVHRHHFASSLGRMSVVAHVKNLRTADGRSEDAVLCLAKGSPEAVGKLLKPGGEAVGGKPEWYESTYTRLAEQGLRVLALAYKRCGGEGLAAAEAAVYAKKPRSWVESGLTFGGFLAFGCPVRKDSASVIRALRESQHVTIMLTDVLAPIAAGDKDPMDTVKRLRTAGHDLLVTGANWTALVSAAEAAGIDMWPVADQVAVFARMSPEGKETVVRALNKILSKKGRATLMCGDGGNDVGALKTADVGVSLLTGFGNANAGKEGAEVGGAADAGKEGAKVSAEEELAAIAKGQDQKRSVMAQKFQAELKAKQAEIRARQPQYVQEELARLVAEGTGPVMAQFKALTAATQRMKNEMVEQQRVLGQKYGGGLAGQASFIAAAMEMDEDENGLAPPMVKLGDASIAAPFTSKLPSIRSCVDIVRQGHCTLVSTVQQQQILMLHCLISAYSLSALSLEGSRSSEPQLIASGLLLSVASIAFSFARPLDRLSPTLPLASIFHPALLLSVLGQLAVHASCMLYALQLAKTSMSSSELAAAIAFQRKQEKLEALGEPSTPPEGGSADAAAAGGVSFSAHKPNLLNTVVFLVETAQQVAVMLVNYKGRPWMRGATENPALLYSLLGLVAGLVVAAWELVPVLNSTLGLVPLPSDEMRYMLLGLIGVTLLGAFVWDRLCLAIFAPQIFRSQLREAASLSLSDFWGPNSAKYLAVGVAGAAWLYYTEGNMILAMAAYWSYTRATKRPEAEAGAAAAAAGPAAASSVTAAVSAGRARRQGQQ</sequence>
<dbReference type="InterPro" id="IPR023214">
    <property type="entry name" value="HAD_sf"/>
</dbReference>
<comment type="subcellular location">
    <subcellularLocation>
        <location evidence="1">Membrane</location>
        <topology evidence="1">Multi-pass membrane protein</topology>
    </subcellularLocation>
</comment>
<dbReference type="InterPro" id="IPR036412">
    <property type="entry name" value="HAD-like_sf"/>
</dbReference>
<evidence type="ECO:0000259" key="11">
    <source>
        <dbReference type="Pfam" id="PF00122"/>
    </source>
</evidence>
<keyword evidence="9 10" id="KW-0472">Membrane</keyword>
<name>A0A0M0JC76_9EUKA</name>
<feature type="transmembrane region" description="Helical" evidence="10">
    <location>
        <begin position="21"/>
        <end position="41"/>
    </location>
</feature>
<keyword evidence="8 10" id="KW-1133">Transmembrane helix</keyword>
<dbReference type="GO" id="GO:0019829">
    <property type="term" value="F:ATPase-coupled monoatomic cation transmembrane transporter activity"/>
    <property type="evidence" value="ECO:0007669"/>
    <property type="project" value="TreeGrafter"/>
</dbReference>
<evidence type="ECO:0000256" key="3">
    <source>
        <dbReference type="ARBA" id="ARBA00022723"/>
    </source>
</evidence>
<keyword evidence="2 10" id="KW-0812">Transmembrane</keyword>
<dbReference type="InterPro" id="IPR008250">
    <property type="entry name" value="ATPase_P-typ_transduc_dom_A_sf"/>
</dbReference>
<dbReference type="Gene3D" id="3.40.1110.10">
    <property type="entry name" value="Calcium-transporting ATPase, cytoplasmic domain N"/>
    <property type="match status" value="1"/>
</dbReference>
<dbReference type="Pfam" id="PF00122">
    <property type="entry name" value="E1-E2_ATPase"/>
    <property type="match status" value="1"/>
</dbReference>
<comment type="caution">
    <text evidence="12">The sequence shown here is derived from an EMBL/GenBank/DDBJ whole genome shotgun (WGS) entry which is preliminary data.</text>
</comment>
<dbReference type="SUPFAM" id="SSF56784">
    <property type="entry name" value="HAD-like"/>
    <property type="match status" value="1"/>
</dbReference>
<feature type="transmembrane region" description="Helical" evidence="10">
    <location>
        <begin position="209"/>
        <end position="229"/>
    </location>
</feature>
<dbReference type="Pfam" id="PF13246">
    <property type="entry name" value="Cation_ATPase"/>
    <property type="match status" value="1"/>
</dbReference>
<dbReference type="GO" id="GO:0005524">
    <property type="term" value="F:ATP binding"/>
    <property type="evidence" value="ECO:0007669"/>
    <property type="project" value="UniProtKB-KW"/>
</dbReference>
<dbReference type="PRINTS" id="PR00119">
    <property type="entry name" value="CATATPASE"/>
</dbReference>
<dbReference type="PANTHER" id="PTHR45630">
    <property type="entry name" value="CATION-TRANSPORTING ATPASE-RELATED"/>
    <property type="match status" value="1"/>
</dbReference>
<keyword evidence="4" id="KW-0547">Nucleotide-binding</keyword>
<keyword evidence="5" id="KW-0067">ATP-binding</keyword>
<dbReference type="SUPFAM" id="SSF81660">
    <property type="entry name" value="Metal cation-transporting ATPase, ATP-binding domain N"/>
    <property type="match status" value="1"/>
</dbReference>
<dbReference type="SUPFAM" id="SSF81665">
    <property type="entry name" value="Calcium ATPase, transmembrane domain M"/>
    <property type="match status" value="1"/>
</dbReference>
<dbReference type="Proteomes" id="UP000037460">
    <property type="component" value="Unassembled WGS sequence"/>
</dbReference>
<feature type="transmembrane region" description="Helical" evidence="10">
    <location>
        <begin position="1525"/>
        <end position="1548"/>
    </location>
</feature>
<evidence type="ECO:0000256" key="5">
    <source>
        <dbReference type="ARBA" id="ARBA00022840"/>
    </source>
</evidence>
<dbReference type="InterPro" id="IPR006544">
    <property type="entry name" value="P-type_TPase_V"/>
</dbReference>
<dbReference type="EMBL" id="JWZX01003118">
    <property type="protein sequence ID" value="KOO24184.1"/>
    <property type="molecule type" value="Genomic_DNA"/>
</dbReference>
<dbReference type="SFLD" id="SFLDS00003">
    <property type="entry name" value="Haloacid_Dehalogenase"/>
    <property type="match status" value="1"/>
</dbReference>
<dbReference type="GO" id="GO:0016020">
    <property type="term" value="C:membrane"/>
    <property type="evidence" value="ECO:0007669"/>
    <property type="project" value="UniProtKB-SubCell"/>
</dbReference>
<dbReference type="InterPro" id="IPR059000">
    <property type="entry name" value="ATPase_P-type_domA"/>
</dbReference>
<evidence type="ECO:0000256" key="2">
    <source>
        <dbReference type="ARBA" id="ARBA00022692"/>
    </source>
</evidence>
<dbReference type="Pfam" id="PF00702">
    <property type="entry name" value="Hydrolase"/>
    <property type="match status" value="1"/>
</dbReference>
<dbReference type="InterPro" id="IPR018303">
    <property type="entry name" value="ATPase_P-typ_P_site"/>
</dbReference>
<keyword evidence="7" id="KW-1278">Translocase</keyword>
<evidence type="ECO:0000313" key="12">
    <source>
        <dbReference type="EMBL" id="KOO24184.1"/>
    </source>
</evidence>
<evidence type="ECO:0000256" key="8">
    <source>
        <dbReference type="ARBA" id="ARBA00022989"/>
    </source>
</evidence>
<protein>
    <submittedName>
        <fullName evidence="12">P-type ATPase superfamily</fullName>
    </submittedName>
</protein>
<dbReference type="GO" id="GO:0046872">
    <property type="term" value="F:metal ion binding"/>
    <property type="evidence" value="ECO:0007669"/>
    <property type="project" value="UniProtKB-KW"/>
</dbReference>
<evidence type="ECO:0000256" key="4">
    <source>
        <dbReference type="ARBA" id="ARBA00022741"/>
    </source>
</evidence>
<dbReference type="SFLD" id="SFLDF00027">
    <property type="entry name" value="p-type_atpase"/>
    <property type="match status" value="1"/>
</dbReference>
<dbReference type="SFLD" id="SFLDG00002">
    <property type="entry name" value="C1.7:_P-type_atpase_like"/>
    <property type="match status" value="1"/>
</dbReference>
<dbReference type="Gene3D" id="2.70.150.10">
    <property type="entry name" value="Calcium-transporting ATPase, cytoplasmic transduction domain A"/>
    <property type="match status" value="1"/>
</dbReference>
<organism evidence="12 13">
    <name type="scientific">Chrysochromulina tobinii</name>
    <dbReference type="NCBI Taxonomy" id="1460289"/>
    <lineage>
        <taxon>Eukaryota</taxon>
        <taxon>Haptista</taxon>
        <taxon>Haptophyta</taxon>
        <taxon>Prymnesiophyceae</taxon>
        <taxon>Prymnesiales</taxon>
        <taxon>Chrysochromulinaceae</taxon>
        <taxon>Chrysochromulina</taxon>
    </lineage>
</organism>
<evidence type="ECO:0000256" key="10">
    <source>
        <dbReference type="SAM" id="Phobius"/>
    </source>
</evidence>
<dbReference type="OrthoDB" id="48943at2759"/>
<accession>A0A0M0JC76</accession>
<dbReference type="Gene3D" id="3.40.50.1000">
    <property type="entry name" value="HAD superfamily/HAD-like"/>
    <property type="match status" value="1"/>
</dbReference>
<evidence type="ECO:0000256" key="1">
    <source>
        <dbReference type="ARBA" id="ARBA00004141"/>
    </source>
</evidence>